<evidence type="ECO:0000256" key="2">
    <source>
        <dbReference type="SAM" id="SignalP"/>
    </source>
</evidence>
<sequence>MNMKKLTALFCAFAMTFSLTACGGAKETSDAAAVPESSKAAEGTADGGADTGESQASGDAITFPLAETKEYSVFAILNQEYDLQDNISMQTVTEAANLKFNFQSVMGADLKEKRNLVLASGEYPDMFFKAGFEANDLEKYGKQGLFLPLEDMIKQYAPNLSARLDEMDGWDYLTSSDGHIYSLPGIERQNGAMTTYWINKRWMDNLGLQEPKSLDELYEVLKAFKEEDANGNGDPNDEIPLTATDVVKPDLLLAYFGIPYDYGTKTAVIDGELTYIPTSETFKKYVEYVAKLYQEGLLDKNAFTQKHEQQGAIGQSGDVLGSFFDAGAFLTVGRDNDDDYIALTPFEDGLYPLGTGIVPGTMVLTDTCKDPEVLIAWADQFYTEEGGILTWLGIEGKTWQMDEDGNWEWIVGQGYGDDIATVRSSSTIQGAAYHPSIQPDFWFDKMSEKVDPDEVYLNGERAKVAAKGAVPLPMMRYSDGDAKTISTIKPDIDAYIDQYVAQVATGELNLEDSWDEYVATVGNMGGGQLEEIYKNTYKEAIGK</sequence>
<feature type="chain" id="PRO_5044557336" evidence="2">
    <location>
        <begin position="22"/>
        <end position="543"/>
    </location>
</feature>
<evidence type="ECO:0000313" key="7">
    <source>
        <dbReference type="Proteomes" id="UP000094067"/>
    </source>
</evidence>
<keyword evidence="2" id="KW-0732">Signal</keyword>
<gene>
    <name evidence="3" type="primary">lipO_38</name>
    <name evidence="4" type="synonym">lipO_59</name>
    <name evidence="4" type="ORF">BEH84_05466</name>
    <name evidence="5" type="ORF">BEI59_20105</name>
    <name evidence="3" type="ORF">BEI61_04153</name>
    <name evidence="6" type="ORF">BEI63_20330</name>
</gene>
<evidence type="ECO:0000313" key="4">
    <source>
        <dbReference type="EMBL" id="ODM08142.1"/>
    </source>
</evidence>
<organism evidence="5 8">
    <name type="scientific">Eisenbergiella tayi</name>
    <dbReference type="NCBI Taxonomy" id="1432052"/>
    <lineage>
        <taxon>Bacteria</taxon>
        <taxon>Bacillati</taxon>
        <taxon>Bacillota</taxon>
        <taxon>Clostridia</taxon>
        <taxon>Lachnospirales</taxon>
        <taxon>Lachnospiraceae</taxon>
        <taxon>Eisenbergiella</taxon>
    </lineage>
</organism>
<dbReference type="AlphaFoldDB" id="A0A1E3UE41"/>
<dbReference type="EMBL" id="MCGH01000003">
    <property type="protein sequence ID" value="ODM03358.1"/>
    <property type="molecule type" value="Genomic_DNA"/>
</dbReference>
<feature type="signal peptide" evidence="2">
    <location>
        <begin position="1"/>
        <end position="21"/>
    </location>
</feature>
<dbReference type="InterPro" id="IPR050490">
    <property type="entry name" value="Bact_solute-bd_prot1"/>
</dbReference>
<dbReference type="SUPFAM" id="SSF53850">
    <property type="entry name" value="Periplasmic binding protein-like II"/>
    <property type="match status" value="1"/>
</dbReference>
<feature type="region of interest" description="Disordered" evidence="1">
    <location>
        <begin position="33"/>
        <end position="56"/>
    </location>
</feature>
<dbReference type="Proteomes" id="UP000095003">
    <property type="component" value="Unassembled WGS sequence"/>
</dbReference>
<accession>A0A1E3UE41</accession>
<dbReference type="Proteomes" id="UP000094067">
    <property type="component" value="Unassembled WGS sequence"/>
</dbReference>
<dbReference type="EMBL" id="MCGI01000006">
    <property type="protein sequence ID" value="ODM08142.1"/>
    <property type="molecule type" value="Genomic_DNA"/>
</dbReference>
<evidence type="ECO:0000313" key="10">
    <source>
        <dbReference type="Proteomes" id="UP000095003"/>
    </source>
</evidence>
<dbReference type="PATRIC" id="fig|1432052.3.peg.6053"/>
<reference evidence="6 9" key="2">
    <citation type="submission" date="2016-08" db="EMBL/GenBank/DDBJ databases">
        <title>Characterization of Isolates of Eisenbergiella tayi Derived from Blood Cultures, Using Whole Genome Sequencing.</title>
        <authorList>
            <person name="Bernier A.-M."/>
            <person name="Burdz T."/>
            <person name="Wiebe D."/>
            <person name="Bernard K."/>
        </authorList>
    </citation>
    <scope>NUCLEOTIDE SEQUENCE [LARGE SCALE GENOMIC DNA]</scope>
    <source>
        <strain evidence="6 9">NML120146</strain>
    </source>
</reference>
<dbReference type="GeneID" id="93301336"/>
<protein>
    <submittedName>
        <fullName evidence="3">Lipoprotein LipO</fullName>
    </submittedName>
</protein>
<dbReference type="Proteomes" id="UP000094869">
    <property type="component" value="Unassembled WGS sequence"/>
</dbReference>
<evidence type="ECO:0000313" key="5">
    <source>
        <dbReference type="EMBL" id="ODR48688.1"/>
    </source>
</evidence>
<evidence type="ECO:0000313" key="9">
    <source>
        <dbReference type="Proteomes" id="UP000094869"/>
    </source>
</evidence>
<keyword evidence="3" id="KW-0449">Lipoprotein</keyword>
<dbReference type="PROSITE" id="PS51257">
    <property type="entry name" value="PROKAR_LIPOPROTEIN"/>
    <property type="match status" value="1"/>
</dbReference>
<evidence type="ECO:0000313" key="3">
    <source>
        <dbReference type="EMBL" id="ODM03358.1"/>
    </source>
</evidence>
<evidence type="ECO:0000313" key="6">
    <source>
        <dbReference type="EMBL" id="ODR52073.1"/>
    </source>
</evidence>
<comment type="caution">
    <text evidence="5">The sequence shown here is derived from an EMBL/GenBank/DDBJ whole genome shotgun (WGS) entry which is preliminary data.</text>
</comment>
<dbReference type="Gene3D" id="3.40.190.10">
    <property type="entry name" value="Periplasmic binding protein-like II"/>
    <property type="match status" value="2"/>
</dbReference>
<dbReference type="PANTHER" id="PTHR43649">
    <property type="entry name" value="ARABINOSE-BINDING PROTEIN-RELATED"/>
    <property type="match status" value="1"/>
</dbReference>
<reference evidence="5 8" key="3">
    <citation type="submission" date="2016-08" db="EMBL/GenBank/DDBJ databases">
        <authorList>
            <person name="Seilhamer J.J."/>
        </authorList>
    </citation>
    <scope>NUCLEOTIDE SEQUENCE [LARGE SCALE GENOMIC DNA]</scope>
    <source>
        <strain evidence="5 8">NML150140-1</strain>
    </source>
</reference>
<reference evidence="7 10" key="1">
    <citation type="submission" date="2016-07" db="EMBL/GenBank/DDBJ databases">
        <title>Characterization of isolates of Eisenbergiella tayi derived from blood cultures, using whole genome sequencing.</title>
        <authorList>
            <person name="Burdz T."/>
            <person name="Wiebe D."/>
            <person name="Huynh C."/>
            <person name="Bernard K."/>
        </authorList>
    </citation>
    <scope>NUCLEOTIDE SEQUENCE [LARGE SCALE GENOMIC DNA]</scope>
    <source>
        <strain evidence="3 7">NML 110608</strain>
        <strain evidence="4 10">NML 120489</strain>
    </source>
</reference>
<evidence type="ECO:0000256" key="1">
    <source>
        <dbReference type="SAM" id="MobiDB-lite"/>
    </source>
</evidence>
<dbReference type="EMBL" id="MEHD01000031">
    <property type="protein sequence ID" value="ODR52073.1"/>
    <property type="molecule type" value="Genomic_DNA"/>
</dbReference>
<dbReference type="EMBL" id="MEHA01000016">
    <property type="protein sequence ID" value="ODR48688.1"/>
    <property type="molecule type" value="Genomic_DNA"/>
</dbReference>
<proteinExistence type="predicted"/>
<dbReference type="Proteomes" id="UP000094271">
    <property type="component" value="Unassembled WGS sequence"/>
</dbReference>
<name>A0A1E3UE41_9FIRM</name>
<dbReference type="RefSeq" id="WP_044966616.1">
    <property type="nucleotide sequence ID" value="NZ_DBFYTC010000100.1"/>
</dbReference>
<dbReference type="PANTHER" id="PTHR43649:SF12">
    <property type="entry name" value="DIACETYLCHITOBIOSE BINDING PROTEIN DASA"/>
    <property type="match status" value="1"/>
</dbReference>
<evidence type="ECO:0000313" key="8">
    <source>
        <dbReference type="Proteomes" id="UP000094271"/>
    </source>
</evidence>
<keyword evidence="9" id="KW-1185">Reference proteome</keyword>